<feature type="compositionally biased region" description="Low complexity" evidence="1">
    <location>
        <begin position="1"/>
        <end position="19"/>
    </location>
</feature>
<evidence type="ECO:0000256" key="1">
    <source>
        <dbReference type="SAM" id="MobiDB-lite"/>
    </source>
</evidence>
<sequence length="308" mass="32048">MRWTRTTRPPAATTRRAVPSSRGCVRRSDRVKHLATAAVVAVAGTAAEAEPPAALAPERVVSINLCTDQLAMMLAAPGQLVSVSHLATDPRSSAMAEEAAAYPANHARAEEIYLMDPDLVLAGAYTAKATVGMLTRMGIEVEVFQPAFGLDAVPERIAQMGAALGREGAAADLAASFEGRLDALAADAPGPRAALYGANGYTSGDRSLAGEILAAAGFTNIATEYGMSGGGRLPLELLVLSDPALVISGEPYPGASRAEAILDHPLVEALQERVEGTVMQDSAWICGTPHVLGVVEELADLRTRVEAR</sequence>
<dbReference type="InterPro" id="IPR050902">
    <property type="entry name" value="ABC_Transporter_SBP"/>
</dbReference>
<evidence type="ECO:0000259" key="2">
    <source>
        <dbReference type="PROSITE" id="PS50983"/>
    </source>
</evidence>
<name>A0A3D9BSV5_9RHOB</name>
<dbReference type="PANTHER" id="PTHR30535:SF34">
    <property type="entry name" value="MOLYBDATE-BINDING PROTEIN MOLA"/>
    <property type="match status" value="1"/>
</dbReference>
<protein>
    <submittedName>
        <fullName evidence="3">ABC transporter substrate-binding protein</fullName>
    </submittedName>
</protein>
<dbReference type="AlphaFoldDB" id="A0A3D9BSV5"/>
<dbReference type="Gene3D" id="3.40.50.1980">
    <property type="entry name" value="Nitrogenase molybdenum iron protein domain"/>
    <property type="match status" value="2"/>
</dbReference>
<feature type="region of interest" description="Disordered" evidence="1">
    <location>
        <begin position="1"/>
        <end position="25"/>
    </location>
</feature>
<dbReference type="GO" id="GO:0071281">
    <property type="term" value="P:cellular response to iron ion"/>
    <property type="evidence" value="ECO:0007669"/>
    <property type="project" value="TreeGrafter"/>
</dbReference>
<dbReference type="PROSITE" id="PS50983">
    <property type="entry name" value="FE_B12_PBP"/>
    <property type="match status" value="1"/>
</dbReference>
<reference evidence="3 4" key="1">
    <citation type="journal article" date="2017" name="Int. J. Syst. Evol. Microbiol.">
        <title>Rhodosalinus sediminis gen. nov., sp. nov., isolated from marine saltern.</title>
        <authorList>
            <person name="Guo L.Y."/>
            <person name="Ling S.K."/>
            <person name="Li C.M."/>
            <person name="Chen G.J."/>
            <person name="Du Z.J."/>
        </authorList>
    </citation>
    <scope>NUCLEOTIDE SEQUENCE [LARGE SCALE GENOMIC DNA]</scope>
    <source>
        <strain evidence="3 4">WDN1C137</strain>
    </source>
</reference>
<dbReference type="InterPro" id="IPR002491">
    <property type="entry name" value="ABC_transptr_periplasmic_BD"/>
</dbReference>
<dbReference type="SUPFAM" id="SSF53807">
    <property type="entry name" value="Helical backbone' metal receptor"/>
    <property type="match status" value="1"/>
</dbReference>
<evidence type="ECO:0000313" key="3">
    <source>
        <dbReference type="EMBL" id="REC56522.1"/>
    </source>
</evidence>
<evidence type="ECO:0000313" key="4">
    <source>
        <dbReference type="Proteomes" id="UP000257131"/>
    </source>
</evidence>
<proteinExistence type="predicted"/>
<keyword evidence="4" id="KW-1185">Reference proteome</keyword>
<dbReference type="OrthoDB" id="1632039at2"/>
<comment type="caution">
    <text evidence="3">The sequence shown here is derived from an EMBL/GenBank/DDBJ whole genome shotgun (WGS) entry which is preliminary data.</text>
</comment>
<accession>A0A3D9BSV5</accession>
<feature type="domain" description="Fe/B12 periplasmic-binding" evidence="2">
    <location>
        <begin position="59"/>
        <end position="308"/>
    </location>
</feature>
<dbReference type="Proteomes" id="UP000257131">
    <property type="component" value="Unassembled WGS sequence"/>
</dbReference>
<organism evidence="3 4">
    <name type="scientific">Rhodosalinus sediminis</name>
    <dbReference type="NCBI Taxonomy" id="1940533"/>
    <lineage>
        <taxon>Bacteria</taxon>
        <taxon>Pseudomonadati</taxon>
        <taxon>Pseudomonadota</taxon>
        <taxon>Alphaproteobacteria</taxon>
        <taxon>Rhodobacterales</taxon>
        <taxon>Paracoccaceae</taxon>
        <taxon>Rhodosalinus</taxon>
    </lineage>
</organism>
<dbReference type="PANTHER" id="PTHR30535">
    <property type="entry name" value="VITAMIN B12-BINDING PROTEIN"/>
    <property type="match status" value="1"/>
</dbReference>
<dbReference type="Pfam" id="PF01497">
    <property type="entry name" value="Peripla_BP_2"/>
    <property type="match status" value="1"/>
</dbReference>
<dbReference type="EMBL" id="QOHR01000011">
    <property type="protein sequence ID" value="REC56522.1"/>
    <property type="molecule type" value="Genomic_DNA"/>
</dbReference>
<gene>
    <name evidence="3" type="ORF">DRV84_09615</name>
</gene>